<dbReference type="GO" id="GO:0004843">
    <property type="term" value="F:cysteine-type deubiquitinase activity"/>
    <property type="evidence" value="ECO:0007669"/>
    <property type="project" value="UniProtKB-UniRule"/>
</dbReference>
<feature type="domain" description="Deubiquitinating enzyme MINDY-3/4 conserved" evidence="4">
    <location>
        <begin position="119"/>
        <end position="471"/>
    </location>
</feature>
<feature type="compositionally biased region" description="Basic and acidic residues" evidence="3">
    <location>
        <begin position="1"/>
        <end position="17"/>
    </location>
</feature>
<dbReference type="GO" id="GO:0006508">
    <property type="term" value="P:proteolysis"/>
    <property type="evidence" value="ECO:0007669"/>
    <property type="project" value="UniProtKB-KW"/>
</dbReference>
<dbReference type="InterPro" id="IPR025257">
    <property type="entry name" value="MINDY-3/4_CD"/>
</dbReference>
<dbReference type="AlphaFoldDB" id="A0AAD1VTR9"/>
<dbReference type="Pfam" id="PF13898">
    <property type="entry name" value="MINDY-3_4_CD"/>
    <property type="match status" value="1"/>
</dbReference>
<dbReference type="PANTHER" id="PTHR12473:SF18">
    <property type="entry name" value="INACTIVE UBIQUITIN CARBOXYL-TERMINAL HYDROLASE MINDY-4B"/>
    <property type="match status" value="1"/>
</dbReference>
<dbReference type="EC" id="3.4.19.12" evidence="2"/>
<name>A0AAD1VTR9_PELCU</name>
<dbReference type="EMBL" id="OW240913">
    <property type="protein sequence ID" value="CAH2247155.1"/>
    <property type="molecule type" value="Genomic_DNA"/>
</dbReference>
<evidence type="ECO:0000259" key="4">
    <source>
        <dbReference type="SMART" id="SM01174"/>
    </source>
</evidence>
<proteinExistence type="inferred from homology"/>
<evidence type="ECO:0000256" key="1">
    <source>
        <dbReference type="ARBA" id="ARBA00011074"/>
    </source>
</evidence>
<feature type="region of interest" description="Disordered" evidence="3">
    <location>
        <begin position="57"/>
        <end position="83"/>
    </location>
</feature>
<dbReference type="GO" id="GO:0071108">
    <property type="term" value="P:protein K48-linked deubiquitination"/>
    <property type="evidence" value="ECO:0007669"/>
    <property type="project" value="InterPro"/>
</dbReference>
<keyword evidence="2" id="KW-0645">Protease</keyword>
<evidence type="ECO:0000313" key="5">
    <source>
        <dbReference type="EMBL" id="CAH2247155.1"/>
    </source>
</evidence>
<comment type="similarity">
    <text evidence="1 2">Belongs to the MINDY deubiquitinase family. FAM188 subfamily.</text>
</comment>
<keyword evidence="2" id="KW-0833">Ubl conjugation pathway</keyword>
<feature type="region of interest" description="Disordered" evidence="3">
    <location>
        <begin position="1"/>
        <end position="25"/>
    </location>
</feature>
<reference evidence="5" key="1">
    <citation type="submission" date="2022-03" db="EMBL/GenBank/DDBJ databases">
        <authorList>
            <person name="Alioto T."/>
            <person name="Alioto T."/>
            <person name="Gomez Garrido J."/>
        </authorList>
    </citation>
    <scope>NUCLEOTIDE SEQUENCE</scope>
</reference>
<dbReference type="Proteomes" id="UP001295444">
    <property type="component" value="Chromosome 02"/>
</dbReference>
<dbReference type="PANTHER" id="PTHR12473">
    <property type="entry name" value="UBIQUITIN CARBOXYL-TERMINAL HYDROLASE MINDY-4-RELATED"/>
    <property type="match status" value="1"/>
</dbReference>
<feature type="compositionally biased region" description="Basic and acidic residues" evidence="3">
    <location>
        <begin position="57"/>
        <end position="81"/>
    </location>
</feature>
<dbReference type="InterPro" id="IPR039785">
    <property type="entry name" value="MINY3/4"/>
</dbReference>
<comment type="function">
    <text evidence="2">Hydrolase that can remove 'Lys-48'-linked conjugated ubiquitin from proteins.</text>
</comment>
<evidence type="ECO:0000313" key="6">
    <source>
        <dbReference type="Proteomes" id="UP001295444"/>
    </source>
</evidence>
<dbReference type="GO" id="GO:1990380">
    <property type="term" value="F:K48-linked deubiquitinase activity"/>
    <property type="evidence" value="ECO:0007669"/>
    <property type="project" value="UniProtKB-UniRule"/>
</dbReference>
<gene>
    <name evidence="5" type="ORF">PECUL_23A018962</name>
</gene>
<accession>A0AAD1VTR9</accession>
<evidence type="ECO:0000256" key="3">
    <source>
        <dbReference type="SAM" id="MobiDB-lite"/>
    </source>
</evidence>
<keyword evidence="2" id="KW-0788">Thiol protease</keyword>
<organism evidence="5 6">
    <name type="scientific">Pelobates cultripes</name>
    <name type="common">Western spadefoot toad</name>
    <dbReference type="NCBI Taxonomy" id="61616"/>
    <lineage>
        <taxon>Eukaryota</taxon>
        <taxon>Metazoa</taxon>
        <taxon>Chordata</taxon>
        <taxon>Craniata</taxon>
        <taxon>Vertebrata</taxon>
        <taxon>Euteleostomi</taxon>
        <taxon>Amphibia</taxon>
        <taxon>Batrachia</taxon>
        <taxon>Anura</taxon>
        <taxon>Pelobatoidea</taxon>
        <taxon>Pelobatidae</taxon>
        <taxon>Pelobates</taxon>
    </lineage>
</organism>
<keyword evidence="6" id="KW-1185">Reference proteome</keyword>
<evidence type="ECO:0000256" key="2">
    <source>
        <dbReference type="RuleBase" id="RU367088"/>
    </source>
</evidence>
<keyword evidence="2" id="KW-0378">Hydrolase</keyword>
<protein>
    <recommendedName>
        <fullName evidence="2">Ubiquitin carboxyl-terminal hydrolase MINDY</fullName>
        <ecNumber evidence="2">3.4.19.12</ecNumber>
    </recommendedName>
</protein>
<sequence>MDEERYTWDQKEKHRQADNIYSDGHQSLQQMELEEIESKISDLDKWRAIFSSQGLEVKKTPAEDNQKDGDGGGDKAEDSSSKKRSALPFNVLYSVPRELIIPSDLGGQPISKETAMELRRILFGNTFYTFNYEWKKSFFKFRDPYSDLAYSLEAEKGGTRAIQMAVQAHIIKFLIFTNNSDEHGSLQSLHEIGPKQQERALAASLTNILWMTGEGKRATLCLITNDSYFTESKDYKTDNFTEQLQLFEFMEKEKLEKFLSAHIHCFRSEGCHGVILFLYSLLLSRTFQRLWEDLDFTTTHLLHFNLGNHTARQAVVNLMLTGRASPHVFNGDQTLDAENLEQKHGVLIRSNVGYLHWVREEEELDRLPQVGSMLKTPKFPIWLCNINGTYSVLFGTKMSLLCDWKMEHIFELYFYSGQSTQTKTVHLTIDTHSHHWEGRYKRDEGDPEKRYPSVEMTIRTKWEGAAINWNGTVPFF</sequence>
<dbReference type="SMART" id="SM01174">
    <property type="entry name" value="DUF4205"/>
    <property type="match status" value="1"/>
</dbReference>
<comment type="catalytic activity">
    <reaction evidence="2">
        <text>Thiol-dependent hydrolysis of ester, thioester, amide, peptide and isopeptide bonds formed by the C-terminal Gly of ubiquitin (a 76-residue protein attached to proteins as an intracellular targeting signal).</text>
        <dbReference type="EC" id="3.4.19.12"/>
    </reaction>
</comment>